<feature type="transmembrane region" description="Helical" evidence="6">
    <location>
        <begin position="707"/>
        <end position="729"/>
    </location>
</feature>
<dbReference type="Proteomes" id="UP000595897">
    <property type="component" value="Chromosome"/>
</dbReference>
<dbReference type="InterPro" id="IPR003838">
    <property type="entry name" value="ABC3_permease_C"/>
</dbReference>
<keyword evidence="2" id="KW-1003">Cell membrane</keyword>
<evidence type="ECO:0000256" key="3">
    <source>
        <dbReference type="ARBA" id="ARBA00022692"/>
    </source>
</evidence>
<keyword evidence="9" id="KW-1185">Reference proteome</keyword>
<dbReference type="EMBL" id="AP024169">
    <property type="protein sequence ID" value="BCN30774.1"/>
    <property type="molecule type" value="Genomic_DNA"/>
</dbReference>
<feature type="domain" description="ABC3 transporter permease C-terminal" evidence="7">
    <location>
        <begin position="658"/>
        <end position="774"/>
    </location>
</feature>
<protein>
    <recommendedName>
        <fullName evidence="7">ABC3 transporter permease C-terminal domain-containing protein</fullName>
    </recommendedName>
</protein>
<dbReference type="Pfam" id="PF02687">
    <property type="entry name" value="FtsX"/>
    <property type="match status" value="2"/>
</dbReference>
<gene>
    <name evidence="8" type="ORF">bsdtb5_20690</name>
</gene>
<reference evidence="8 9" key="1">
    <citation type="submission" date="2020-11" db="EMBL/GenBank/DDBJ databases">
        <title>Draft genome sequencing of a Lachnospiraceae strain isolated from anoxic soil subjected to BSD treatment.</title>
        <authorList>
            <person name="Uek A."/>
            <person name="Tonouchi A."/>
        </authorList>
    </citation>
    <scope>NUCLEOTIDE SEQUENCE [LARGE SCALE GENOMIC DNA]</scope>
    <source>
        <strain evidence="8 9">TB5</strain>
    </source>
</reference>
<accession>A0A7R7EL38</accession>
<feature type="transmembrane region" description="Helical" evidence="6">
    <location>
        <begin position="428"/>
        <end position="448"/>
    </location>
</feature>
<keyword evidence="3 6" id="KW-0812">Transmembrane</keyword>
<dbReference type="AlphaFoldDB" id="A0A7R7EL38"/>
<feature type="transmembrane region" description="Helical" evidence="6">
    <location>
        <begin position="14"/>
        <end position="34"/>
    </location>
</feature>
<evidence type="ECO:0000256" key="5">
    <source>
        <dbReference type="ARBA" id="ARBA00023136"/>
    </source>
</evidence>
<feature type="transmembrane region" description="Helical" evidence="6">
    <location>
        <begin position="263"/>
        <end position="281"/>
    </location>
</feature>
<name>A0A7R7EL38_9FIRM</name>
<comment type="subcellular location">
    <subcellularLocation>
        <location evidence="1">Cell membrane</location>
        <topology evidence="1">Multi-pass membrane protein</topology>
    </subcellularLocation>
</comment>
<keyword evidence="4 6" id="KW-1133">Transmembrane helix</keyword>
<evidence type="ECO:0000313" key="9">
    <source>
        <dbReference type="Proteomes" id="UP000595897"/>
    </source>
</evidence>
<feature type="transmembrane region" description="Helical" evidence="6">
    <location>
        <begin position="749"/>
        <end position="769"/>
    </location>
</feature>
<evidence type="ECO:0000256" key="6">
    <source>
        <dbReference type="SAM" id="Phobius"/>
    </source>
</evidence>
<dbReference type="InterPro" id="IPR038766">
    <property type="entry name" value="Membrane_comp_ABC_pdt"/>
</dbReference>
<evidence type="ECO:0000313" key="8">
    <source>
        <dbReference type="EMBL" id="BCN30774.1"/>
    </source>
</evidence>
<dbReference type="PANTHER" id="PTHR30287">
    <property type="entry name" value="MEMBRANE COMPONENT OF PREDICTED ABC SUPERFAMILY METABOLITE UPTAKE TRANSPORTER"/>
    <property type="match status" value="1"/>
</dbReference>
<dbReference type="PANTHER" id="PTHR30287:SF1">
    <property type="entry name" value="INNER MEMBRANE PROTEIN"/>
    <property type="match status" value="1"/>
</dbReference>
<feature type="domain" description="ABC3 transporter permease C-terminal" evidence="7">
    <location>
        <begin position="263"/>
        <end position="368"/>
    </location>
</feature>
<keyword evidence="5 6" id="KW-0472">Membrane</keyword>
<dbReference type="RefSeq" id="WP_330611998.1">
    <property type="nucleotide sequence ID" value="NZ_AP024169.1"/>
</dbReference>
<evidence type="ECO:0000256" key="1">
    <source>
        <dbReference type="ARBA" id="ARBA00004651"/>
    </source>
</evidence>
<evidence type="ECO:0000256" key="2">
    <source>
        <dbReference type="ARBA" id="ARBA00022475"/>
    </source>
</evidence>
<evidence type="ECO:0000256" key="4">
    <source>
        <dbReference type="ARBA" id="ARBA00022989"/>
    </source>
</evidence>
<organism evidence="8 9">
    <name type="scientific">Anaeromicropila herbilytica</name>
    <dbReference type="NCBI Taxonomy" id="2785025"/>
    <lineage>
        <taxon>Bacteria</taxon>
        <taxon>Bacillati</taxon>
        <taxon>Bacillota</taxon>
        <taxon>Clostridia</taxon>
        <taxon>Lachnospirales</taxon>
        <taxon>Lachnospiraceae</taxon>
        <taxon>Anaeromicropila</taxon>
    </lineage>
</organism>
<feature type="transmembrane region" description="Helical" evidence="6">
    <location>
        <begin position="356"/>
        <end position="377"/>
    </location>
</feature>
<dbReference type="KEGG" id="ahb:bsdtb5_20690"/>
<feature type="transmembrane region" description="Helical" evidence="6">
    <location>
        <begin position="308"/>
        <end position="336"/>
    </location>
</feature>
<proteinExistence type="predicted"/>
<feature type="transmembrane region" description="Helical" evidence="6">
    <location>
        <begin position="655"/>
        <end position="674"/>
    </location>
</feature>
<sequence length="784" mass="88164">MIYKNTLIKIKRSLGRYLSLFIIVLIGVGFYSGITSTSPDIIASADQYNKEHKLMDMKIISAMGLTKKDVTALKGLDHIQSVIPSYSLDVLANGKAIKVHALENSLNTVSIIKGRMPQTNTECLADSNNYRIGDKITITSNVSGQLKNKEYTVVGTVDSPLYQLKDYGSTSIGDGKLSSFLFVKKENFILKAYTEIYLTLTKPKDIASYSDAYETILSKAKEEIKGISEQRKDAPWYVYDRDAVIGYNDLKLATDMIISVSKVLPLFFILIVMLMTANTMARMIVEERSELGTLTSLGYRNTSIISSYLFYVLSATVFGAISGFLIGSYVIPRIIYSTFDKFILPDLIIHYDIRNLAIILAIAISLMAGVTIFFAHMELKQDPSTLMRPVPPRKGQTILLEKIGIIWRHLSFTWKVTLRNIFRYKQRVLMTIVGVAGCTALLLTGFGLRDSINGVAEKQYGEIFRYHAIAILKNETNKMSNDLKSLFAKEKVEAPVLIKQASFHASTKNKTMDSYLIVPDDTDVFQKYFDLRNKKSGTSISLMNQGVVITGKLSDVLQIEKGDTIKLKDSNDNTYSVKVASVTENYMKNYIYMSKDMYRDVFQKNVSFNMAVFDYSQNKDTLAKHLINSKHIVNVTYQDDILQKAIDGNKSLNNVIVLIVVVASMLVIIVLYNLTSINISERTREIATLKVLGFTDKESNQYIYREAFILTLLSTGIGLVLGIYLHGFVIGVIEGNESSYFRSIHGMSFVWSALIIIVVSFIMQMVTYLKMQKIDMIESLKSVE</sequence>
<dbReference type="GO" id="GO:0005886">
    <property type="term" value="C:plasma membrane"/>
    <property type="evidence" value="ECO:0007669"/>
    <property type="project" value="UniProtKB-SubCell"/>
</dbReference>
<evidence type="ECO:0000259" key="7">
    <source>
        <dbReference type="Pfam" id="PF02687"/>
    </source>
</evidence>